<dbReference type="EMBL" id="AUZX01009214">
    <property type="protein sequence ID" value="EQD52513.1"/>
    <property type="molecule type" value="Genomic_DNA"/>
</dbReference>
<proteinExistence type="predicted"/>
<feature type="non-terminal residue" evidence="1">
    <location>
        <position position="1"/>
    </location>
</feature>
<reference evidence="1" key="2">
    <citation type="journal article" date="2014" name="ISME J.">
        <title>Microbial stratification in low pH oxic and suboxic macroscopic growths along an acid mine drainage.</title>
        <authorList>
            <person name="Mendez-Garcia C."/>
            <person name="Mesa V."/>
            <person name="Sprenger R.R."/>
            <person name="Richter M."/>
            <person name="Diez M.S."/>
            <person name="Solano J."/>
            <person name="Bargiela R."/>
            <person name="Golyshina O.V."/>
            <person name="Manteca A."/>
            <person name="Ramos J.L."/>
            <person name="Gallego J.R."/>
            <person name="Llorente I."/>
            <person name="Martins Dos Santos V.A."/>
            <person name="Jensen O.N."/>
            <person name="Pelaez A.I."/>
            <person name="Sanchez J."/>
            <person name="Ferrer M."/>
        </authorList>
    </citation>
    <scope>NUCLEOTIDE SEQUENCE</scope>
</reference>
<evidence type="ECO:0000313" key="1">
    <source>
        <dbReference type="EMBL" id="EQD52513.1"/>
    </source>
</evidence>
<gene>
    <name evidence="1" type="ORF">B1A_12660</name>
</gene>
<feature type="non-terminal residue" evidence="1">
    <location>
        <position position="146"/>
    </location>
</feature>
<comment type="caution">
    <text evidence="1">The sequence shown here is derived from an EMBL/GenBank/DDBJ whole genome shotgun (WGS) entry which is preliminary data.</text>
</comment>
<name>T1A6K7_9ZZZZ</name>
<accession>T1A6K7</accession>
<protein>
    <submittedName>
        <fullName evidence="1">Transposase</fullName>
    </submittedName>
</protein>
<organism evidence="1">
    <name type="scientific">mine drainage metagenome</name>
    <dbReference type="NCBI Taxonomy" id="410659"/>
    <lineage>
        <taxon>unclassified sequences</taxon>
        <taxon>metagenomes</taxon>
        <taxon>ecological metagenomes</taxon>
    </lineage>
</organism>
<reference evidence="1" key="1">
    <citation type="submission" date="2013-08" db="EMBL/GenBank/DDBJ databases">
        <authorList>
            <person name="Mendez C."/>
            <person name="Richter M."/>
            <person name="Ferrer M."/>
            <person name="Sanchez J."/>
        </authorList>
    </citation>
    <scope>NUCLEOTIDE SEQUENCE</scope>
</reference>
<dbReference type="AlphaFoldDB" id="T1A6K7"/>
<sequence length="146" mass="16693">EALRICESHTVERMCLYELELDPRVVGYVTQVPLARVERRLPNGHRHITAATLDVLVFARNAITLVECKDLSWLRAHEDQKGWSCKDGTWSCEPYARWAAGRGLGFRVWHPPYPFAIYLRNLELLFARLGEPLDKAAEPAAAKIPR</sequence>